<gene>
    <name evidence="1" type="ORF">BpHYR1_044438</name>
</gene>
<evidence type="ECO:0000313" key="2">
    <source>
        <dbReference type="Proteomes" id="UP000276133"/>
    </source>
</evidence>
<proteinExistence type="predicted"/>
<dbReference type="EMBL" id="REGN01008017">
    <property type="protein sequence ID" value="RNA04649.1"/>
    <property type="molecule type" value="Genomic_DNA"/>
</dbReference>
<comment type="caution">
    <text evidence="1">The sequence shown here is derived from an EMBL/GenBank/DDBJ whole genome shotgun (WGS) entry which is preliminary data.</text>
</comment>
<dbReference type="Proteomes" id="UP000276133">
    <property type="component" value="Unassembled WGS sequence"/>
</dbReference>
<dbReference type="AlphaFoldDB" id="A0A3M7Q0K0"/>
<protein>
    <submittedName>
        <fullName evidence="1">Uncharacterized protein</fullName>
    </submittedName>
</protein>
<reference evidence="1 2" key="1">
    <citation type="journal article" date="2018" name="Sci. Rep.">
        <title>Genomic signatures of local adaptation to the degree of environmental predictability in rotifers.</title>
        <authorList>
            <person name="Franch-Gras L."/>
            <person name="Hahn C."/>
            <person name="Garcia-Roger E.M."/>
            <person name="Carmona M.J."/>
            <person name="Serra M."/>
            <person name="Gomez A."/>
        </authorList>
    </citation>
    <scope>NUCLEOTIDE SEQUENCE [LARGE SCALE GENOMIC DNA]</scope>
    <source>
        <strain evidence="1">HYR1</strain>
    </source>
</reference>
<evidence type="ECO:0000313" key="1">
    <source>
        <dbReference type="EMBL" id="RNA04649.1"/>
    </source>
</evidence>
<organism evidence="1 2">
    <name type="scientific">Brachionus plicatilis</name>
    <name type="common">Marine rotifer</name>
    <name type="synonym">Brachionus muelleri</name>
    <dbReference type="NCBI Taxonomy" id="10195"/>
    <lineage>
        <taxon>Eukaryota</taxon>
        <taxon>Metazoa</taxon>
        <taxon>Spiralia</taxon>
        <taxon>Gnathifera</taxon>
        <taxon>Rotifera</taxon>
        <taxon>Eurotatoria</taxon>
        <taxon>Monogononta</taxon>
        <taxon>Pseudotrocha</taxon>
        <taxon>Ploima</taxon>
        <taxon>Brachionidae</taxon>
        <taxon>Brachionus</taxon>
    </lineage>
</organism>
<keyword evidence="2" id="KW-1185">Reference proteome</keyword>
<name>A0A3M7Q0K0_BRAPC</name>
<sequence length="92" mass="10820">MKLMDRQTFVRPTIRGHCDYLGGVKVMPFISGINKADKLYKFWMNQSPDIIKNKLAPTFIEHPRNLISIDNFREMISQGRSEARPHTTYIFF</sequence>
<accession>A0A3M7Q0K0</accession>